<evidence type="ECO:0000313" key="3">
    <source>
        <dbReference type="Proteomes" id="UP000290572"/>
    </source>
</evidence>
<sequence>MTDFTAMLKNNFAGRLDGLDLPTELAVFVRDPFTVAIEGDFSARAKKLVPSIDEGKFTLELVDMQSSVTMAQELSTNGPAMFWTDVNAHQFPNIKKVAIVMLSMFGSTYTYQELNSETLIDIPKHLGNLKYQVWQKMKDMCPYYRVILNPNVAPPATSDISLLDDLTSVTFFFFFFSRNVGYADGVGHRTLRWETVNIGTLECVLDQRENLLHRF</sequence>
<name>A0A498P308_LABRO</name>
<gene>
    <name evidence="2" type="ORF">ROHU_000982</name>
    <name evidence="1" type="ORF">ROHU_006236</name>
</gene>
<evidence type="ECO:0000313" key="1">
    <source>
        <dbReference type="EMBL" id="RXN24189.1"/>
    </source>
</evidence>
<dbReference type="EMBL" id="QBIY01012548">
    <property type="protein sequence ID" value="RXN24189.1"/>
    <property type="molecule type" value="Genomic_DNA"/>
</dbReference>
<keyword evidence="3" id="KW-1185">Reference proteome</keyword>
<dbReference type="AlphaFoldDB" id="A0A498P308"/>
<dbReference type="STRING" id="84645.A0A498P308"/>
<proteinExistence type="predicted"/>
<comment type="caution">
    <text evidence="2">The sequence shown here is derived from an EMBL/GenBank/DDBJ whole genome shotgun (WGS) entry which is preliminary data.</text>
</comment>
<dbReference type="PANTHER" id="PTHR45913:SF21">
    <property type="entry name" value="DUF4371 DOMAIN-CONTAINING PROTEIN"/>
    <property type="match status" value="1"/>
</dbReference>
<evidence type="ECO:0000313" key="2">
    <source>
        <dbReference type="EMBL" id="RXN38593.1"/>
    </source>
</evidence>
<accession>A0A498P308</accession>
<organism evidence="2 3">
    <name type="scientific">Labeo rohita</name>
    <name type="common">Indian major carp</name>
    <name type="synonym">Cyprinus rohita</name>
    <dbReference type="NCBI Taxonomy" id="84645"/>
    <lineage>
        <taxon>Eukaryota</taxon>
        <taxon>Metazoa</taxon>
        <taxon>Chordata</taxon>
        <taxon>Craniata</taxon>
        <taxon>Vertebrata</taxon>
        <taxon>Euteleostomi</taxon>
        <taxon>Actinopterygii</taxon>
        <taxon>Neopterygii</taxon>
        <taxon>Teleostei</taxon>
        <taxon>Ostariophysi</taxon>
        <taxon>Cypriniformes</taxon>
        <taxon>Cyprinidae</taxon>
        <taxon>Labeoninae</taxon>
        <taxon>Labeonini</taxon>
        <taxon>Labeo</taxon>
    </lineage>
</organism>
<dbReference type="Proteomes" id="UP000290572">
    <property type="component" value="Unassembled WGS sequence"/>
</dbReference>
<dbReference type="PANTHER" id="PTHR45913">
    <property type="entry name" value="EPM2A-INTERACTING PROTEIN 1"/>
    <property type="match status" value="1"/>
</dbReference>
<reference evidence="2 3" key="1">
    <citation type="submission" date="2018-03" db="EMBL/GenBank/DDBJ databases">
        <title>Draft genome sequence of Rohu Carp (Labeo rohita).</title>
        <authorList>
            <person name="Das P."/>
            <person name="Kushwaha B."/>
            <person name="Joshi C.G."/>
            <person name="Kumar D."/>
            <person name="Nagpure N.S."/>
            <person name="Sahoo L."/>
            <person name="Das S.P."/>
            <person name="Bit A."/>
            <person name="Patnaik S."/>
            <person name="Meher P.K."/>
            <person name="Jayasankar P."/>
            <person name="Koringa P.G."/>
            <person name="Patel N.V."/>
            <person name="Hinsu A.T."/>
            <person name="Kumar R."/>
            <person name="Pandey M."/>
            <person name="Agarwal S."/>
            <person name="Srivastava S."/>
            <person name="Singh M."/>
            <person name="Iquebal M.A."/>
            <person name="Jaiswal S."/>
            <person name="Angadi U.B."/>
            <person name="Kumar N."/>
            <person name="Raza M."/>
            <person name="Shah T.M."/>
            <person name="Rai A."/>
            <person name="Jena J.K."/>
        </authorList>
    </citation>
    <scope>NUCLEOTIDE SEQUENCE [LARGE SCALE GENOMIC DNA]</scope>
    <source>
        <strain evidence="2">DASCIFA01</strain>
        <tissue evidence="2">Testis</tissue>
    </source>
</reference>
<dbReference type="EMBL" id="QBIY01004707">
    <property type="protein sequence ID" value="RXN38593.1"/>
    <property type="molecule type" value="Genomic_DNA"/>
</dbReference>
<protein>
    <submittedName>
        <fullName evidence="2">Tripartite motif-containing 35-like protein</fullName>
    </submittedName>
</protein>